<reference evidence="2" key="2">
    <citation type="submission" date="2022-01" db="EMBL/GenBank/DDBJ databases">
        <authorList>
            <person name="Yamashiro T."/>
            <person name="Shiraishi A."/>
            <person name="Satake H."/>
            <person name="Nakayama K."/>
        </authorList>
    </citation>
    <scope>NUCLEOTIDE SEQUENCE</scope>
</reference>
<reference evidence="2" key="1">
    <citation type="journal article" date="2022" name="Int. J. Mol. Sci.">
        <title>Draft Genome of Tanacetum Coccineum: Genomic Comparison of Closely Related Tanacetum-Family Plants.</title>
        <authorList>
            <person name="Yamashiro T."/>
            <person name="Shiraishi A."/>
            <person name="Nakayama K."/>
            <person name="Satake H."/>
        </authorList>
    </citation>
    <scope>NUCLEOTIDE SEQUENCE</scope>
</reference>
<dbReference type="Pfam" id="PF08284">
    <property type="entry name" value="RVP_2"/>
    <property type="match status" value="1"/>
</dbReference>
<dbReference type="SUPFAM" id="SSF56672">
    <property type="entry name" value="DNA/RNA polymerases"/>
    <property type="match status" value="1"/>
</dbReference>
<sequence>MTQDTINELITKHVDEALMAYEAELKNSNENGNGNPNVNNKGVVPVARECTYQDFVKVSNINFKKLKEYAIKNAENKSSFERAQRQPQTATKTFKRQNVMVKCSKAYTVGNNLKGKDMHEYFSILQQVQNAPRKAVYGEDEESSLISTPVTELDSFDVIVGMDWLAKHHAVIVCDKRIVRIPYGDEVLKIKCKDIKGAPVLFVKKKDGSSRMCIDYHKLNKLTVKNRYPLPRIDDLFDQLQGSRVYYKIDLSSGYHQLRVREEDILKMTLGLVYGPIRVLGMPFRQPTHPVVFMDLMNRVCKSYLDNFVIVFIDDILIYSKNKKEHKGHLKLILRFLKEEKLFVKFSKCKSVVDASEFLVHVNDSEGIHHEVGSAPDFCACTRRKVKLCGLLDASLKDGRLNLPKQILYAQAEARKEENYIAEDLHGMINKLEPRTDGTLRLNNKSWILCFGDLRALIMHESHKSKYSIHPGSDKMYQDFKKLYWWPNMKAEIASYVSKCLTYAKVKAEYQKPSRLLVQPEIPQWKWENITMDFVTKLPKTVTSQDTIWVIVDCLTKSAHFLPMREDDSLEKLTRQYLKEIVSSIDCQVFNHLRS</sequence>
<dbReference type="InterPro" id="IPR036397">
    <property type="entry name" value="RNaseH_sf"/>
</dbReference>
<keyword evidence="3" id="KW-1185">Reference proteome</keyword>
<organism evidence="2 3">
    <name type="scientific">Tanacetum coccineum</name>
    <dbReference type="NCBI Taxonomy" id="301880"/>
    <lineage>
        <taxon>Eukaryota</taxon>
        <taxon>Viridiplantae</taxon>
        <taxon>Streptophyta</taxon>
        <taxon>Embryophyta</taxon>
        <taxon>Tracheophyta</taxon>
        <taxon>Spermatophyta</taxon>
        <taxon>Magnoliopsida</taxon>
        <taxon>eudicotyledons</taxon>
        <taxon>Gunneridae</taxon>
        <taxon>Pentapetalae</taxon>
        <taxon>asterids</taxon>
        <taxon>campanulids</taxon>
        <taxon>Asterales</taxon>
        <taxon>Asteraceae</taxon>
        <taxon>Asteroideae</taxon>
        <taxon>Anthemideae</taxon>
        <taxon>Anthemidinae</taxon>
        <taxon>Tanacetum</taxon>
    </lineage>
</organism>
<name>A0ABQ4XJU8_9ASTR</name>
<evidence type="ECO:0000259" key="1">
    <source>
        <dbReference type="PROSITE" id="PS50878"/>
    </source>
</evidence>
<gene>
    <name evidence="2" type="ORF">Tco_0679807</name>
</gene>
<dbReference type="InterPro" id="IPR041588">
    <property type="entry name" value="Integrase_H2C2"/>
</dbReference>
<protein>
    <submittedName>
        <fullName evidence="2">Reverse transcriptase domain-containing protein</fullName>
    </submittedName>
</protein>
<dbReference type="InterPro" id="IPR053134">
    <property type="entry name" value="RNA-dir_DNA_polymerase"/>
</dbReference>
<dbReference type="Pfam" id="PF00078">
    <property type="entry name" value="RVT_1"/>
    <property type="match status" value="1"/>
</dbReference>
<proteinExistence type="predicted"/>
<dbReference type="PANTHER" id="PTHR24559">
    <property type="entry name" value="TRANSPOSON TY3-I GAG-POL POLYPROTEIN"/>
    <property type="match status" value="1"/>
</dbReference>
<evidence type="ECO:0000313" key="3">
    <source>
        <dbReference type="Proteomes" id="UP001151760"/>
    </source>
</evidence>
<dbReference type="InterPro" id="IPR000477">
    <property type="entry name" value="RT_dom"/>
</dbReference>
<dbReference type="InterPro" id="IPR021109">
    <property type="entry name" value="Peptidase_aspartic_dom_sf"/>
</dbReference>
<dbReference type="PROSITE" id="PS50878">
    <property type="entry name" value="RT_POL"/>
    <property type="match status" value="1"/>
</dbReference>
<dbReference type="Gene3D" id="3.30.70.270">
    <property type="match status" value="1"/>
</dbReference>
<feature type="domain" description="Reverse transcriptase" evidence="1">
    <location>
        <begin position="184"/>
        <end position="376"/>
    </location>
</feature>
<dbReference type="Gene3D" id="3.30.420.10">
    <property type="entry name" value="Ribonuclease H-like superfamily/Ribonuclease H"/>
    <property type="match status" value="1"/>
</dbReference>
<dbReference type="GO" id="GO:0003964">
    <property type="term" value="F:RNA-directed DNA polymerase activity"/>
    <property type="evidence" value="ECO:0007669"/>
    <property type="project" value="UniProtKB-KW"/>
</dbReference>
<dbReference type="CDD" id="cd01647">
    <property type="entry name" value="RT_LTR"/>
    <property type="match status" value="1"/>
</dbReference>
<dbReference type="Gene3D" id="1.10.340.70">
    <property type="match status" value="1"/>
</dbReference>
<dbReference type="Gene3D" id="2.40.70.10">
    <property type="entry name" value="Acid Proteases"/>
    <property type="match status" value="1"/>
</dbReference>
<keyword evidence="2" id="KW-0808">Transferase</keyword>
<dbReference type="Gene3D" id="3.10.10.10">
    <property type="entry name" value="HIV Type 1 Reverse Transcriptase, subunit A, domain 1"/>
    <property type="match status" value="1"/>
</dbReference>
<dbReference type="InterPro" id="IPR043128">
    <property type="entry name" value="Rev_trsase/Diguanyl_cyclase"/>
</dbReference>
<dbReference type="EMBL" id="BQNB010009564">
    <property type="protein sequence ID" value="GJS65243.1"/>
    <property type="molecule type" value="Genomic_DNA"/>
</dbReference>
<keyword evidence="2" id="KW-0548">Nucleotidyltransferase</keyword>
<dbReference type="PANTHER" id="PTHR24559:SF427">
    <property type="entry name" value="RNA-DIRECTED DNA POLYMERASE"/>
    <property type="match status" value="1"/>
</dbReference>
<dbReference type="Proteomes" id="UP001151760">
    <property type="component" value="Unassembled WGS sequence"/>
</dbReference>
<dbReference type="InterPro" id="IPR043502">
    <property type="entry name" value="DNA/RNA_pol_sf"/>
</dbReference>
<keyword evidence="2" id="KW-0695">RNA-directed DNA polymerase</keyword>
<dbReference type="Pfam" id="PF17921">
    <property type="entry name" value="Integrase_H2C2"/>
    <property type="match status" value="1"/>
</dbReference>
<accession>A0ABQ4XJU8</accession>
<comment type="caution">
    <text evidence="2">The sequence shown here is derived from an EMBL/GenBank/DDBJ whole genome shotgun (WGS) entry which is preliminary data.</text>
</comment>
<evidence type="ECO:0000313" key="2">
    <source>
        <dbReference type="EMBL" id="GJS65243.1"/>
    </source>
</evidence>